<gene>
    <name evidence="2" type="ORF">U6A24_10035</name>
</gene>
<evidence type="ECO:0000259" key="1">
    <source>
        <dbReference type="Pfam" id="PF01882"/>
    </source>
</evidence>
<evidence type="ECO:0000313" key="2">
    <source>
        <dbReference type="EMBL" id="MEB3345802.1"/>
    </source>
</evidence>
<protein>
    <submittedName>
        <fullName evidence="2">DUF58 domain-containing protein</fullName>
    </submittedName>
</protein>
<dbReference type="Proteomes" id="UP001327027">
    <property type="component" value="Unassembled WGS sequence"/>
</dbReference>
<comment type="caution">
    <text evidence="2">The sequence shown here is derived from an EMBL/GenBank/DDBJ whole genome shotgun (WGS) entry which is preliminary data.</text>
</comment>
<dbReference type="Gene3D" id="3.40.50.410">
    <property type="entry name" value="von Willebrand factor, type A domain"/>
    <property type="match status" value="1"/>
</dbReference>
<organism evidence="2 3">
    <name type="scientific">Aquimarina gracilis</name>
    <dbReference type="NCBI Taxonomy" id="874422"/>
    <lineage>
        <taxon>Bacteria</taxon>
        <taxon>Pseudomonadati</taxon>
        <taxon>Bacteroidota</taxon>
        <taxon>Flavobacteriia</taxon>
        <taxon>Flavobacteriales</taxon>
        <taxon>Flavobacteriaceae</taxon>
        <taxon>Aquimarina</taxon>
    </lineage>
</organism>
<dbReference type="Pfam" id="PF01882">
    <property type="entry name" value="DUF58"/>
    <property type="match status" value="1"/>
</dbReference>
<dbReference type="InterPro" id="IPR002881">
    <property type="entry name" value="DUF58"/>
</dbReference>
<proteinExistence type="predicted"/>
<dbReference type="RefSeq" id="WP_324179831.1">
    <property type="nucleotide sequence ID" value="NZ_BAABAW010000007.1"/>
</dbReference>
<name>A0ABU5ZVJ5_9FLAO</name>
<sequence>MKREEYHQLIKPELIKTVSGLSFIARVIVDGYLSGVQHSNSVGAGMEFNQYRTYEPGDDLRLLDWKMLARSGRYYVKQSEIETNIAVKFILDSSKSMLHKEDDLSKMDFARVLIASLGYLSKNQGDAVGLFALNDQQLFSMYPKVQKQYFNRLLQGLIDIENKGKWPKDLNATRQLHDRSHKELIFFITDFYEQEEEITSFVKRLKTPRNEVVVLHIMGKKELEFDYKGTLTFEDLETGSRLQVDAKAAKKEYFLALDEMMKRVKNSLLANDIGYHLFRLDEHIGEAIQFFLKKRNKLI</sequence>
<dbReference type="InterPro" id="IPR036465">
    <property type="entry name" value="vWFA_dom_sf"/>
</dbReference>
<dbReference type="SUPFAM" id="SSF53300">
    <property type="entry name" value="vWA-like"/>
    <property type="match status" value="1"/>
</dbReference>
<reference evidence="2 3" key="1">
    <citation type="journal article" date="2013" name="Int. J. Syst. Evol. Microbiol.">
        <title>Aquimarina gracilis sp. nov., isolated from the gut microflora of a mussel, Mytilus coruscus, and emended description of Aquimarina spongiae.</title>
        <authorList>
            <person name="Park S.C."/>
            <person name="Choe H.N."/>
            <person name="Baik K.S."/>
            <person name="Seong C.N."/>
        </authorList>
    </citation>
    <scope>NUCLEOTIDE SEQUENCE [LARGE SCALE GENOMIC DNA]</scope>
    <source>
        <strain evidence="2 3">PSC32</strain>
    </source>
</reference>
<feature type="domain" description="DUF58" evidence="1">
    <location>
        <begin position="50"/>
        <end position="251"/>
    </location>
</feature>
<dbReference type="PANTHER" id="PTHR33608:SF7">
    <property type="entry name" value="DUF58 DOMAIN-CONTAINING PROTEIN"/>
    <property type="match status" value="1"/>
</dbReference>
<dbReference type="PANTHER" id="PTHR33608">
    <property type="entry name" value="BLL2464 PROTEIN"/>
    <property type="match status" value="1"/>
</dbReference>
<accession>A0ABU5ZVJ5</accession>
<dbReference type="EMBL" id="JAYKLX010000004">
    <property type="protein sequence ID" value="MEB3345802.1"/>
    <property type="molecule type" value="Genomic_DNA"/>
</dbReference>
<evidence type="ECO:0000313" key="3">
    <source>
        <dbReference type="Proteomes" id="UP001327027"/>
    </source>
</evidence>
<keyword evidence="3" id="KW-1185">Reference proteome</keyword>